<dbReference type="PROSITE" id="PS01068">
    <property type="entry name" value="OMPA_1"/>
    <property type="match status" value="1"/>
</dbReference>
<dbReference type="SUPFAM" id="SSF103088">
    <property type="entry name" value="OmpA-like"/>
    <property type="match status" value="1"/>
</dbReference>
<evidence type="ECO:0000256" key="1">
    <source>
        <dbReference type="ARBA" id="ARBA00004442"/>
    </source>
</evidence>
<protein>
    <submittedName>
        <fullName evidence="8">OmpA family protein</fullName>
    </submittedName>
</protein>
<feature type="chain" id="PRO_5046545049" evidence="6">
    <location>
        <begin position="22"/>
        <end position="225"/>
    </location>
</feature>
<dbReference type="PROSITE" id="PS51123">
    <property type="entry name" value="OMPA_2"/>
    <property type="match status" value="1"/>
</dbReference>
<feature type="domain" description="OmpA-like" evidence="7">
    <location>
        <begin position="107"/>
        <end position="224"/>
    </location>
</feature>
<reference evidence="9" key="1">
    <citation type="submission" date="2023-07" db="EMBL/GenBank/DDBJ databases">
        <title>Molecular identification of indigenous halophilic bacteria isolated from red sea cost, biodegradation of synthetic dyes and assessment of degraded metabolite toxicity.</title>
        <authorList>
            <person name="Chaieb K."/>
            <person name="Altayb H.N."/>
        </authorList>
    </citation>
    <scope>NUCLEOTIDE SEQUENCE [LARGE SCALE GENOMIC DNA]</scope>
    <source>
        <strain evidence="9">K20</strain>
    </source>
</reference>
<gene>
    <name evidence="8" type="ORF">LDJ79_03100</name>
</gene>
<dbReference type="PRINTS" id="PR01023">
    <property type="entry name" value="NAFLGMOTY"/>
</dbReference>
<keyword evidence="5" id="KW-1133">Transmembrane helix</keyword>
<proteinExistence type="predicted"/>
<evidence type="ECO:0000256" key="6">
    <source>
        <dbReference type="SAM" id="SignalP"/>
    </source>
</evidence>
<evidence type="ECO:0000256" key="4">
    <source>
        <dbReference type="PROSITE-ProRule" id="PRU00473"/>
    </source>
</evidence>
<accession>A0ABS7YJN0</accession>
<organism evidence="8 9">
    <name type="scientific">Vibrio tritonius</name>
    <dbReference type="NCBI Taxonomy" id="1435069"/>
    <lineage>
        <taxon>Bacteria</taxon>
        <taxon>Pseudomonadati</taxon>
        <taxon>Pseudomonadota</taxon>
        <taxon>Gammaproteobacteria</taxon>
        <taxon>Vibrionales</taxon>
        <taxon>Vibrionaceae</taxon>
        <taxon>Vibrio</taxon>
    </lineage>
</organism>
<dbReference type="CDD" id="cd07185">
    <property type="entry name" value="OmpA_C-like"/>
    <property type="match status" value="1"/>
</dbReference>
<keyword evidence="5" id="KW-0812">Transmembrane</keyword>
<comment type="subcellular location">
    <subcellularLocation>
        <location evidence="1">Cell outer membrane</location>
    </subcellularLocation>
</comment>
<feature type="signal peptide" evidence="6">
    <location>
        <begin position="1"/>
        <end position="21"/>
    </location>
</feature>
<keyword evidence="9" id="KW-1185">Reference proteome</keyword>
<dbReference type="PRINTS" id="PR01021">
    <property type="entry name" value="OMPADOMAIN"/>
</dbReference>
<comment type="caution">
    <text evidence="8">The sequence shown here is derived from an EMBL/GenBank/DDBJ whole genome shotgun (WGS) entry which is preliminary data.</text>
</comment>
<dbReference type="Pfam" id="PF00691">
    <property type="entry name" value="OmpA"/>
    <property type="match status" value="1"/>
</dbReference>
<dbReference type="PANTHER" id="PTHR30329:SF21">
    <property type="entry name" value="LIPOPROTEIN YIAD-RELATED"/>
    <property type="match status" value="1"/>
</dbReference>
<dbReference type="InterPro" id="IPR050330">
    <property type="entry name" value="Bact_OuterMem_StrucFunc"/>
</dbReference>
<evidence type="ECO:0000256" key="2">
    <source>
        <dbReference type="ARBA" id="ARBA00023136"/>
    </source>
</evidence>
<evidence type="ECO:0000256" key="3">
    <source>
        <dbReference type="ARBA" id="ARBA00023237"/>
    </source>
</evidence>
<dbReference type="InterPro" id="IPR039567">
    <property type="entry name" value="Gly-zipper"/>
</dbReference>
<evidence type="ECO:0000313" key="9">
    <source>
        <dbReference type="Proteomes" id="UP001199044"/>
    </source>
</evidence>
<dbReference type="Gene3D" id="3.30.1330.60">
    <property type="entry name" value="OmpA-like domain"/>
    <property type="match status" value="1"/>
</dbReference>
<evidence type="ECO:0000256" key="5">
    <source>
        <dbReference type="SAM" id="Phobius"/>
    </source>
</evidence>
<dbReference type="PROSITE" id="PS51257">
    <property type="entry name" value="PROKAR_LIPOPROTEIN"/>
    <property type="match status" value="1"/>
</dbReference>
<dbReference type="PANTHER" id="PTHR30329">
    <property type="entry name" value="STATOR ELEMENT OF FLAGELLAR MOTOR COMPLEX"/>
    <property type="match status" value="1"/>
</dbReference>
<dbReference type="InterPro" id="IPR006665">
    <property type="entry name" value="OmpA-like"/>
</dbReference>
<evidence type="ECO:0000259" key="7">
    <source>
        <dbReference type="PROSITE" id="PS51123"/>
    </source>
</evidence>
<dbReference type="InterPro" id="IPR006664">
    <property type="entry name" value="OMP_bac"/>
</dbReference>
<sequence>MKKISCLLAVVLVLVLTGCEATQRQNATTGEQETNSATKGAMIGAVAGVLTGLATGKSAKDRRKRALIGVTGGAAIGAGVGYYFDRQEAALRKELVDSGVQVKRVGDGQLVLVMQNGIGFQSNSYNLDASIYKSLNGVARILVEYPKTQLLITGHTDSSGSASYNQQLSEQRASSVRTYLIGQKVASNRIQVQGAGESQPICSNSTQSGRKCNRRVEISILPLGE</sequence>
<evidence type="ECO:0000313" key="8">
    <source>
        <dbReference type="EMBL" id="MCA2015081.1"/>
    </source>
</evidence>
<dbReference type="RefSeq" id="WP_225249547.1">
    <property type="nucleotide sequence ID" value="NZ_JAIWIU010000015.1"/>
</dbReference>
<keyword evidence="3" id="KW-0998">Cell outer membrane</keyword>
<dbReference type="EMBL" id="JAIWIU010000015">
    <property type="protein sequence ID" value="MCA2015081.1"/>
    <property type="molecule type" value="Genomic_DNA"/>
</dbReference>
<dbReference type="Pfam" id="PF13488">
    <property type="entry name" value="Gly-zipper_Omp"/>
    <property type="match status" value="1"/>
</dbReference>
<keyword evidence="6" id="KW-0732">Signal</keyword>
<dbReference type="InterPro" id="IPR036737">
    <property type="entry name" value="OmpA-like_sf"/>
</dbReference>
<feature type="transmembrane region" description="Helical" evidence="5">
    <location>
        <begin position="66"/>
        <end position="84"/>
    </location>
</feature>
<name>A0ABS7YJN0_9VIBR</name>
<keyword evidence="2 4" id="KW-0472">Membrane</keyword>
<dbReference type="Proteomes" id="UP001199044">
    <property type="component" value="Unassembled WGS sequence"/>
</dbReference>
<dbReference type="InterPro" id="IPR006690">
    <property type="entry name" value="OMPA-like_CS"/>
</dbReference>